<organism evidence="1 2">
    <name type="scientific">Candidatus Thiodiazotropha endoloripes</name>
    <dbReference type="NCBI Taxonomy" id="1818881"/>
    <lineage>
        <taxon>Bacteria</taxon>
        <taxon>Pseudomonadati</taxon>
        <taxon>Pseudomonadota</taxon>
        <taxon>Gammaproteobacteria</taxon>
        <taxon>Chromatiales</taxon>
        <taxon>Sedimenticolaceae</taxon>
        <taxon>Candidatus Thiodiazotropha</taxon>
    </lineage>
</organism>
<reference evidence="1 2" key="1">
    <citation type="submission" date="2016-03" db="EMBL/GenBank/DDBJ databases">
        <title>Chemosynthetic sulphur-oxidizing symbionts of marine invertebrate animals are capable of nitrogen fixation.</title>
        <authorList>
            <person name="Petersen J.M."/>
            <person name="Kemper A."/>
            <person name="Gruber-Vodicka H."/>
            <person name="Cardini U."/>
            <person name="Geest Mvander."/>
            <person name="Kleiner M."/>
            <person name="Bulgheresi S."/>
            <person name="Fussmann M."/>
            <person name="Herbold C."/>
            <person name="Seah B.K.B."/>
            <person name="Antony C.Paul."/>
            <person name="Liu D."/>
            <person name="Belitz A."/>
            <person name="Weber M."/>
        </authorList>
    </citation>
    <scope>NUCLEOTIDE SEQUENCE [LARGE SCALE GENOMIC DNA]</scope>
    <source>
        <strain evidence="1">G_D</strain>
    </source>
</reference>
<protein>
    <recommendedName>
        <fullName evidence="3">DUF4412 domain-containing protein</fullName>
    </recommendedName>
</protein>
<dbReference type="EMBL" id="LVJZ01000003">
    <property type="protein sequence ID" value="ODB97171.1"/>
    <property type="molecule type" value="Genomic_DNA"/>
</dbReference>
<dbReference type="Proteomes" id="UP000094849">
    <property type="component" value="Unassembled WGS sequence"/>
</dbReference>
<evidence type="ECO:0008006" key="3">
    <source>
        <dbReference type="Google" id="ProtNLM"/>
    </source>
</evidence>
<proteinExistence type="predicted"/>
<sequence length="219" mass="25048">MMMLKSRYLTAVVLGLGLIGTVHGDSILTFEMSGPNAVKETRTVSITGRWLRIDTDQQGGPDYTLMDTGRMLMFEVDDKEKSYKTTHMGKYYWPKDVKPRLKPMREKGVVAGKRCRKIHEVVGSKHALNHCMLPGTELGLDERSTKTLSRLYQLSRRMKLDWIGAMTPDERQISISSQDLKSGATLKFTSILHKGIPDNKFKIPDSYQRIKVEQKKYKH</sequence>
<evidence type="ECO:0000313" key="1">
    <source>
        <dbReference type="EMBL" id="ODB97171.1"/>
    </source>
</evidence>
<gene>
    <name evidence="1" type="ORF">A3196_10600</name>
</gene>
<comment type="caution">
    <text evidence="1">The sequence shown here is derived from an EMBL/GenBank/DDBJ whole genome shotgun (WGS) entry which is preliminary data.</text>
</comment>
<evidence type="ECO:0000313" key="2">
    <source>
        <dbReference type="Proteomes" id="UP000094849"/>
    </source>
</evidence>
<accession>A0A1E2UR90</accession>
<dbReference type="AlphaFoldDB" id="A0A1E2UR90"/>
<name>A0A1E2UR90_9GAMM</name>
<keyword evidence="2" id="KW-1185">Reference proteome</keyword>